<dbReference type="InterPro" id="IPR001789">
    <property type="entry name" value="Sig_transdc_resp-reg_receiver"/>
</dbReference>
<evidence type="ECO:0000256" key="1">
    <source>
        <dbReference type="ARBA" id="ARBA00022553"/>
    </source>
</evidence>
<dbReference type="GO" id="GO:0000160">
    <property type="term" value="P:phosphorelay signal transduction system"/>
    <property type="evidence" value="ECO:0007669"/>
    <property type="project" value="InterPro"/>
</dbReference>
<evidence type="ECO:0000313" key="5">
    <source>
        <dbReference type="Proteomes" id="UP000582837"/>
    </source>
</evidence>
<dbReference type="RefSeq" id="WP_170030579.1">
    <property type="nucleotide sequence ID" value="NZ_JABDTL010000001.1"/>
</dbReference>
<dbReference type="InterPro" id="IPR050595">
    <property type="entry name" value="Bact_response_regulator"/>
</dbReference>
<dbReference type="Proteomes" id="UP000582837">
    <property type="component" value="Unassembled WGS sequence"/>
</dbReference>
<dbReference type="InterPro" id="IPR011006">
    <property type="entry name" value="CheY-like_superfamily"/>
</dbReference>
<reference evidence="4 5" key="1">
    <citation type="submission" date="2020-08" db="EMBL/GenBank/DDBJ databases">
        <title>Genomic Encyclopedia of Type Strains, Phase IV (KMG-IV): sequencing the most valuable type-strain genomes for metagenomic binning, comparative biology and taxonomic classification.</title>
        <authorList>
            <person name="Goeker M."/>
        </authorList>
    </citation>
    <scope>NUCLEOTIDE SEQUENCE [LARGE SCALE GENOMIC DNA]</scope>
    <source>
        <strain evidence="4 5">DSM 29007</strain>
    </source>
</reference>
<proteinExistence type="predicted"/>
<dbReference type="SMART" id="SM00448">
    <property type="entry name" value="REC"/>
    <property type="match status" value="1"/>
</dbReference>
<feature type="domain" description="Response regulatory" evidence="3">
    <location>
        <begin position="7"/>
        <end position="121"/>
    </location>
</feature>
<feature type="modified residue" description="4-aspartylphosphate" evidence="2">
    <location>
        <position position="56"/>
    </location>
</feature>
<protein>
    <submittedName>
        <fullName evidence="4">DNA-binding response OmpR family regulator</fullName>
    </submittedName>
</protein>
<keyword evidence="4" id="KW-0238">DNA-binding</keyword>
<comment type="caution">
    <text evidence="4">The sequence shown here is derived from an EMBL/GenBank/DDBJ whole genome shotgun (WGS) entry which is preliminary data.</text>
</comment>
<dbReference type="GO" id="GO:0003677">
    <property type="term" value="F:DNA binding"/>
    <property type="evidence" value="ECO:0007669"/>
    <property type="project" value="UniProtKB-KW"/>
</dbReference>
<dbReference type="SUPFAM" id="SSF53649">
    <property type="entry name" value="Alkaline phosphatase-like"/>
    <property type="match status" value="1"/>
</dbReference>
<dbReference type="Pfam" id="PF00072">
    <property type="entry name" value="Response_reg"/>
    <property type="match status" value="1"/>
</dbReference>
<gene>
    <name evidence="4" type="ORF">HNQ61_000080</name>
</gene>
<accession>A0A841GQK8</accession>
<dbReference type="Pfam" id="PF08665">
    <property type="entry name" value="PglZ"/>
    <property type="match status" value="1"/>
</dbReference>
<dbReference type="SUPFAM" id="SSF52172">
    <property type="entry name" value="CheY-like"/>
    <property type="match status" value="1"/>
</dbReference>
<dbReference type="PANTHER" id="PTHR44591">
    <property type="entry name" value="STRESS RESPONSE REGULATOR PROTEIN 1"/>
    <property type="match status" value="1"/>
</dbReference>
<dbReference type="CDD" id="cd00156">
    <property type="entry name" value="REC"/>
    <property type="match status" value="1"/>
</dbReference>
<keyword evidence="5" id="KW-1185">Reference proteome</keyword>
<sequence>MAAAAKRLLWVDDEIDLLRPHLLFMQGRGYHVDAASNGDDAIELVRLNGYDLVLLDEQMPGRTGMEVLDEIRRLDPRVPVVMITKSEEDRTMTEAIGRRVADYLVKPTSPRQVLSVVTRLLEGGQLQQQVTAREFTQRFREMLGDRNAVRGWRQWSETYSELVDWELRLRDAGETGLLASLETLLDDFRREFCQFVCEDYGHWTSGAADRPPLSVDVVPQYLAPLLGPDQKALFIIIDCLRLDQWRSLLPLLEPIAQVEEALYYSILPTATPFSRNAIFSGMYPDGLAERLPGWWGFEGEGSLNATEAELFREHVQRVAGRELPIHYEKIFDAGDGEQMLRRLPSHLSQPGVTALVFNFVDLLTHGRTESSVLLEVARDKEALRALTRQWFERSEAFTAIREAMARGIPVLLTTDHGSIHCHRPATVFAKRDTTANLRYKFGDDLRAEDPSLAFSTNDEKVLRFPAGRAATNYVIAREDVFFVYPTKLRQYQARYRGSFLHGGISPEEMILPVALLTPR</sequence>
<keyword evidence="1 2" id="KW-0597">Phosphoprotein</keyword>
<dbReference type="PROSITE" id="PS50110">
    <property type="entry name" value="RESPONSE_REGULATORY"/>
    <property type="match status" value="1"/>
</dbReference>
<dbReference type="EMBL" id="JACHIA010000001">
    <property type="protein sequence ID" value="MBB6068469.1"/>
    <property type="molecule type" value="Genomic_DNA"/>
</dbReference>
<evidence type="ECO:0000259" key="3">
    <source>
        <dbReference type="PROSITE" id="PS50110"/>
    </source>
</evidence>
<evidence type="ECO:0000256" key="2">
    <source>
        <dbReference type="PROSITE-ProRule" id="PRU00169"/>
    </source>
</evidence>
<organism evidence="4 5">
    <name type="scientific">Longimicrobium terrae</name>
    <dbReference type="NCBI Taxonomy" id="1639882"/>
    <lineage>
        <taxon>Bacteria</taxon>
        <taxon>Pseudomonadati</taxon>
        <taxon>Gemmatimonadota</taxon>
        <taxon>Longimicrobiia</taxon>
        <taxon>Longimicrobiales</taxon>
        <taxon>Longimicrobiaceae</taxon>
        <taxon>Longimicrobium</taxon>
    </lineage>
</organism>
<dbReference type="Gene3D" id="3.40.50.2300">
    <property type="match status" value="1"/>
</dbReference>
<evidence type="ECO:0000313" key="4">
    <source>
        <dbReference type="EMBL" id="MBB6068469.1"/>
    </source>
</evidence>
<name>A0A841GQK8_9BACT</name>
<dbReference type="AlphaFoldDB" id="A0A841GQK8"/>
<dbReference type="InterPro" id="IPR017850">
    <property type="entry name" value="Alkaline_phosphatase_core_sf"/>
</dbReference>
<dbReference type="PANTHER" id="PTHR44591:SF3">
    <property type="entry name" value="RESPONSE REGULATORY DOMAIN-CONTAINING PROTEIN"/>
    <property type="match status" value="1"/>
</dbReference>